<name>A0A0F9N0S3_9ZZZZ</name>
<reference evidence="1" key="1">
    <citation type="journal article" date="2015" name="Nature">
        <title>Complex archaea that bridge the gap between prokaryotes and eukaryotes.</title>
        <authorList>
            <person name="Spang A."/>
            <person name="Saw J.H."/>
            <person name="Jorgensen S.L."/>
            <person name="Zaremba-Niedzwiedzka K."/>
            <person name="Martijn J."/>
            <person name="Lind A.E."/>
            <person name="van Eijk R."/>
            <person name="Schleper C."/>
            <person name="Guy L."/>
            <person name="Ettema T.J."/>
        </authorList>
    </citation>
    <scope>NUCLEOTIDE SEQUENCE</scope>
</reference>
<evidence type="ECO:0008006" key="2">
    <source>
        <dbReference type="Google" id="ProtNLM"/>
    </source>
</evidence>
<dbReference type="AlphaFoldDB" id="A0A0F9N0S3"/>
<protein>
    <recommendedName>
        <fullName evidence="2">SnoaL-like domain-containing protein</fullName>
    </recommendedName>
</protein>
<dbReference type="InterPro" id="IPR032710">
    <property type="entry name" value="NTF2-like_dom_sf"/>
</dbReference>
<dbReference type="Gene3D" id="3.10.450.50">
    <property type="match status" value="1"/>
</dbReference>
<dbReference type="EMBL" id="LAZR01004122">
    <property type="protein sequence ID" value="KKN11554.1"/>
    <property type="molecule type" value="Genomic_DNA"/>
</dbReference>
<comment type="caution">
    <text evidence="1">The sequence shown here is derived from an EMBL/GenBank/DDBJ whole genome shotgun (WGS) entry which is preliminary data.</text>
</comment>
<proteinExistence type="predicted"/>
<organism evidence="1">
    <name type="scientific">marine sediment metagenome</name>
    <dbReference type="NCBI Taxonomy" id="412755"/>
    <lineage>
        <taxon>unclassified sequences</taxon>
        <taxon>metagenomes</taxon>
        <taxon>ecological metagenomes</taxon>
    </lineage>
</organism>
<dbReference type="SUPFAM" id="SSF54427">
    <property type="entry name" value="NTF2-like"/>
    <property type="match status" value="1"/>
</dbReference>
<sequence length="131" mass="15701">MLIIWNNSMNKRDPKITALQFNEYINNQDTKGLSSLMAEDFWVKVKKEPIWNRDMINGWNRFFNNNPTYKNIFTRVESLGNLVILIGYALWSKDSKEEDHCIWTATIENDLLVNWRLYEDIEDNRKKLNII</sequence>
<accession>A0A0F9N0S3</accession>
<gene>
    <name evidence="1" type="ORF">LCGC14_1025290</name>
</gene>
<evidence type="ECO:0000313" key="1">
    <source>
        <dbReference type="EMBL" id="KKN11554.1"/>
    </source>
</evidence>